<sequence>MNDANLDGLSRPGQRPTSDRTHSISHHTPQALPALSPISPRKTTLSGKVPVPASAFVAGSPVSR</sequence>
<feature type="region of interest" description="Disordered" evidence="1">
    <location>
        <begin position="1"/>
        <end position="64"/>
    </location>
</feature>
<dbReference type="RefSeq" id="WP_380502427.1">
    <property type="nucleotide sequence ID" value="NZ_JBHEZX010000002.1"/>
</dbReference>
<organism evidence="2 3">
    <name type="scientific">Streptacidiphilus alkalitolerans</name>
    <dbReference type="NCBI Taxonomy" id="3342712"/>
    <lineage>
        <taxon>Bacteria</taxon>
        <taxon>Bacillati</taxon>
        <taxon>Actinomycetota</taxon>
        <taxon>Actinomycetes</taxon>
        <taxon>Kitasatosporales</taxon>
        <taxon>Streptomycetaceae</taxon>
        <taxon>Streptacidiphilus</taxon>
    </lineage>
</organism>
<evidence type="ECO:0000256" key="1">
    <source>
        <dbReference type="SAM" id="MobiDB-lite"/>
    </source>
</evidence>
<evidence type="ECO:0000313" key="2">
    <source>
        <dbReference type="EMBL" id="MFC1408490.1"/>
    </source>
</evidence>
<evidence type="ECO:0008006" key="4">
    <source>
        <dbReference type="Google" id="ProtNLM"/>
    </source>
</evidence>
<accession>A0ABV6V448</accession>
<gene>
    <name evidence="2" type="ORF">ACEZDG_04280</name>
</gene>
<comment type="caution">
    <text evidence="2">The sequence shown here is derived from an EMBL/GenBank/DDBJ whole genome shotgun (WGS) entry which is preliminary data.</text>
</comment>
<dbReference type="EMBL" id="JBHEZX010000002">
    <property type="protein sequence ID" value="MFC1408490.1"/>
    <property type="molecule type" value="Genomic_DNA"/>
</dbReference>
<evidence type="ECO:0000313" key="3">
    <source>
        <dbReference type="Proteomes" id="UP001592582"/>
    </source>
</evidence>
<keyword evidence="3" id="KW-1185">Reference proteome</keyword>
<name>A0ABV6V448_9ACTN</name>
<protein>
    <recommendedName>
        <fullName evidence="4">FXSXX-COOH protein</fullName>
    </recommendedName>
</protein>
<proteinExistence type="predicted"/>
<dbReference type="Proteomes" id="UP001592582">
    <property type="component" value="Unassembled WGS sequence"/>
</dbReference>
<reference evidence="2 3" key="1">
    <citation type="submission" date="2024-09" db="EMBL/GenBank/DDBJ databases">
        <authorList>
            <person name="Lee S.D."/>
        </authorList>
    </citation>
    <scope>NUCLEOTIDE SEQUENCE [LARGE SCALE GENOMIC DNA]</scope>
    <source>
        <strain evidence="2 3">N1-1</strain>
    </source>
</reference>